<proteinExistence type="predicted"/>
<evidence type="ECO:0000259" key="1">
    <source>
        <dbReference type="PROSITE" id="PS51186"/>
    </source>
</evidence>
<dbReference type="Proteomes" id="UP000649179">
    <property type="component" value="Unassembled WGS sequence"/>
</dbReference>
<dbReference type="RefSeq" id="WP_188781367.1">
    <property type="nucleotide sequence ID" value="NZ_BMKQ01000002.1"/>
</dbReference>
<dbReference type="InterPro" id="IPR016181">
    <property type="entry name" value="Acyl_CoA_acyltransferase"/>
</dbReference>
<evidence type="ECO:0000313" key="3">
    <source>
        <dbReference type="Proteomes" id="UP000649179"/>
    </source>
</evidence>
<keyword evidence="3" id="KW-1185">Reference proteome</keyword>
<gene>
    <name evidence="2" type="ORF">GCM10011519_34960</name>
</gene>
<protein>
    <submittedName>
        <fullName evidence="2">Acetyltransferase</fullName>
    </submittedName>
</protein>
<dbReference type="EMBL" id="BMKQ01000002">
    <property type="protein sequence ID" value="GGF58070.1"/>
    <property type="molecule type" value="Genomic_DNA"/>
</dbReference>
<organism evidence="2 3">
    <name type="scientific">Marmoricola endophyticus</name>
    <dbReference type="NCBI Taxonomy" id="2040280"/>
    <lineage>
        <taxon>Bacteria</taxon>
        <taxon>Bacillati</taxon>
        <taxon>Actinomycetota</taxon>
        <taxon>Actinomycetes</taxon>
        <taxon>Propionibacteriales</taxon>
        <taxon>Nocardioidaceae</taxon>
        <taxon>Marmoricola</taxon>
    </lineage>
</organism>
<dbReference type="PROSITE" id="PS51186">
    <property type="entry name" value="GNAT"/>
    <property type="match status" value="1"/>
</dbReference>
<feature type="domain" description="N-acetyltransferase" evidence="1">
    <location>
        <begin position="143"/>
        <end position="295"/>
    </location>
</feature>
<dbReference type="InterPro" id="IPR013653">
    <property type="entry name" value="GCN5-like_dom"/>
</dbReference>
<sequence>MDVETLTDPVAFLREAGDLLAAEPVVGTIPATVAQRLLDHPEVQRAQDWFAVVRDGGRVVGVAMRTAPFEPDPVHLLPMPEEAARALAEAVSARGEAVDAVSGDRDAVRAFAGALAAGRSVRTVEETRLWEVRSVVVPRRVSGHLRPATRDDLAVATAWYGAFAREAAEQAGHEVMHVVEPSREEMLRRIDAGVAWLWEVEGRVVHLTGINPPSFGVRRIGPVFTPAEERGRGWAAVAVAELATRTLAAGERCCLFTDRSNPVSNGLYARLGFEPVTDYEEVWLVGDDGLLDSTR</sequence>
<dbReference type="Gene3D" id="3.40.630.30">
    <property type="match status" value="1"/>
</dbReference>
<accession>A0A917F7K7</accession>
<dbReference type="GO" id="GO:0016747">
    <property type="term" value="F:acyltransferase activity, transferring groups other than amino-acyl groups"/>
    <property type="evidence" value="ECO:0007669"/>
    <property type="project" value="InterPro"/>
</dbReference>
<reference evidence="2" key="1">
    <citation type="journal article" date="2014" name="Int. J. Syst. Evol. Microbiol.">
        <title>Complete genome sequence of Corynebacterium casei LMG S-19264T (=DSM 44701T), isolated from a smear-ripened cheese.</title>
        <authorList>
            <consortium name="US DOE Joint Genome Institute (JGI-PGF)"/>
            <person name="Walter F."/>
            <person name="Albersmeier A."/>
            <person name="Kalinowski J."/>
            <person name="Ruckert C."/>
        </authorList>
    </citation>
    <scope>NUCLEOTIDE SEQUENCE</scope>
    <source>
        <strain evidence="2">CGMCC 1.16067</strain>
    </source>
</reference>
<dbReference type="AlphaFoldDB" id="A0A917F7K7"/>
<dbReference type="SUPFAM" id="SSF55729">
    <property type="entry name" value="Acyl-CoA N-acyltransferases (Nat)"/>
    <property type="match status" value="1"/>
</dbReference>
<dbReference type="InterPro" id="IPR000182">
    <property type="entry name" value="GNAT_dom"/>
</dbReference>
<comment type="caution">
    <text evidence="2">The sequence shown here is derived from an EMBL/GenBank/DDBJ whole genome shotgun (WGS) entry which is preliminary data.</text>
</comment>
<reference evidence="2" key="2">
    <citation type="submission" date="2020-09" db="EMBL/GenBank/DDBJ databases">
        <authorList>
            <person name="Sun Q."/>
            <person name="Zhou Y."/>
        </authorList>
    </citation>
    <scope>NUCLEOTIDE SEQUENCE</scope>
    <source>
        <strain evidence="2">CGMCC 1.16067</strain>
    </source>
</reference>
<dbReference type="Pfam" id="PF08445">
    <property type="entry name" value="FR47"/>
    <property type="match status" value="1"/>
</dbReference>
<name>A0A917F7K7_9ACTN</name>
<evidence type="ECO:0000313" key="2">
    <source>
        <dbReference type="EMBL" id="GGF58070.1"/>
    </source>
</evidence>